<evidence type="ECO:0000313" key="2">
    <source>
        <dbReference type="Proteomes" id="UP000031390"/>
    </source>
</evidence>
<name>A0A0C1GXP3_9NEIS</name>
<dbReference type="Proteomes" id="UP000031390">
    <property type="component" value="Unassembled WGS sequence"/>
</dbReference>
<comment type="caution">
    <text evidence="1">The sequence shown here is derived from an EMBL/GenBank/DDBJ whole genome shotgun (WGS) entry which is preliminary data.</text>
</comment>
<protein>
    <submittedName>
        <fullName evidence="1">Uncharacterized protein</fullName>
    </submittedName>
</protein>
<organism evidence="1 2">
    <name type="scientific">Morococcus cerebrosus</name>
    <dbReference type="NCBI Taxonomy" id="1056807"/>
    <lineage>
        <taxon>Bacteria</taxon>
        <taxon>Pseudomonadati</taxon>
        <taxon>Pseudomonadota</taxon>
        <taxon>Betaproteobacteria</taxon>
        <taxon>Neisseriales</taxon>
        <taxon>Neisseriaceae</taxon>
        <taxon>Morococcus</taxon>
    </lineage>
</organism>
<accession>A0A0C1GXP3</accession>
<dbReference type="AlphaFoldDB" id="A0A0C1GXP3"/>
<dbReference type="EMBL" id="JUFZ01000095">
    <property type="protein sequence ID" value="KIC06607.1"/>
    <property type="molecule type" value="Genomic_DNA"/>
</dbReference>
<gene>
    <name evidence="1" type="ORF">MCC93_19630</name>
</gene>
<reference evidence="1 2" key="1">
    <citation type="submission" date="2014-12" db="EMBL/GenBank/DDBJ databases">
        <title>Genome sequence of Morococcus cerebrosus.</title>
        <authorList>
            <person name="Shin S.-K."/>
            <person name="Yi H."/>
        </authorList>
    </citation>
    <scope>NUCLEOTIDE SEQUENCE [LARGE SCALE GENOMIC DNA]</scope>
    <source>
        <strain evidence="1 2">CIP 81.93</strain>
    </source>
</reference>
<evidence type="ECO:0000313" key="1">
    <source>
        <dbReference type="EMBL" id="KIC06607.1"/>
    </source>
</evidence>
<proteinExistence type="predicted"/>
<sequence>MWIKGRLKSEFGFSDDLFYCWRKAMDKVCIKFEKKYNLFIFQKDRLDSHVDNHV</sequence>
<dbReference type="PATRIC" id="fig|1056807.3.peg.1885"/>